<dbReference type="Pfam" id="PF00692">
    <property type="entry name" value="dUTPase"/>
    <property type="match status" value="1"/>
</dbReference>
<keyword evidence="5" id="KW-0479">Metal-binding</keyword>
<evidence type="ECO:0000256" key="1">
    <source>
        <dbReference type="ARBA" id="ARBA00006581"/>
    </source>
</evidence>
<comment type="cofactor">
    <cofactor evidence="5">
        <name>Mg(2+)</name>
        <dbReference type="ChEBI" id="CHEBI:18420"/>
    </cofactor>
</comment>
<dbReference type="InterPro" id="IPR029054">
    <property type="entry name" value="dUTPase-like"/>
</dbReference>
<evidence type="ECO:0000259" key="6">
    <source>
        <dbReference type="Pfam" id="PF00692"/>
    </source>
</evidence>
<comment type="caution">
    <text evidence="5">Lacks conserved residue(s) required for the propagation of feature annotation.</text>
</comment>
<evidence type="ECO:0000313" key="8">
    <source>
        <dbReference type="Proteomes" id="UP001168642"/>
    </source>
</evidence>
<keyword evidence="2 5" id="KW-0378">Hydrolase</keyword>
<organism evidence="7 8">
    <name type="scientific">Wenyingzhuangia gilva</name>
    <dbReference type="NCBI Taxonomy" id="3057677"/>
    <lineage>
        <taxon>Bacteria</taxon>
        <taxon>Pseudomonadati</taxon>
        <taxon>Bacteroidota</taxon>
        <taxon>Flavobacteriia</taxon>
        <taxon>Flavobacteriales</taxon>
        <taxon>Flavobacteriaceae</taxon>
        <taxon>Wenyingzhuangia</taxon>
    </lineage>
</organism>
<keyword evidence="5" id="KW-0460">Magnesium</keyword>
<name>A0ABT8VPH1_9FLAO</name>
<evidence type="ECO:0000256" key="4">
    <source>
        <dbReference type="ARBA" id="ARBA00047686"/>
    </source>
</evidence>
<dbReference type="PANTHER" id="PTHR11241:SF0">
    <property type="entry name" value="DEOXYURIDINE 5'-TRIPHOSPHATE NUCLEOTIDOHYDROLASE"/>
    <property type="match status" value="1"/>
</dbReference>
<feature type="binding site" evidence="5">
    <location>
        <begin position="80"/>
        <end position="82"/>
    </location>
    <ligand>
        <name>substrate</name>
    </ligand>
</feature>
<keyword evidence="3 5" id="KW-0546">Nucleotide metabolism</keyword>
<evidence type="ECO:0000313" key="7">
    <source>
        <dbReference type="EMBL" id="MDO3693863.1"/>
    </source>
</evidence>
<dbReference type="HAMAP" id="MF_00116">
    <property type="entry name" value="dUTPase_bact"/>
    <property type="match status" value="1"/>
</dbReference>
<gene>
    <name evidence="5 7" type="primary">dut</name>
    <name evidence="7" type="ORF">QVZ41_03245</name>
</gene>
<comment type="caution">
    <text evidence="7">The sequence shown here is derived from an EMBL/GenBank/DDBJ whole genome shotgun (WGS) entry which is preliminary data.</text>
</comment>
<dbReference type="PANTHER" id="PTHR11241">
    <property type="entry name" value="DEOXYURIDINE 5'-TRIPHOSPHATE NUCLEOTIDOHYDROLASE"/>
    <property type="match status" value="1"/>
</dbReference>
<protein>
    <recommendedName>
        <fullName evidence="5">Deoxyuridine 5'-triphosphate nucleotidohydrolase</fullName>
        <shortName evidence="5">dUTPase</shortName>
        <ecNumber evidence="5">3.6.1.23</ecNumber>
    </recommendedName>
    <alternativeName>
        <fullName evidence="5">dUTP pyrophosphatase</fullName>
    </alternativeName>
</protein>
<dbReference type="SUPFAM" id="SSF51283">
    <property type="entry name" value="dUTPase-like"/>
    <property type="match status" value="1"/>
</dbReference>
<dbReference type="InterPro" id="IPR033704">
    <property type="entry name" value="dUTPase_trimeric"/>
</dbReference>
<dbReference type="InterPro" id="IPR008181">
    <property type="entry name" value="dUTPase"/>
</dbReference>
<dbReference type="EC" id="3.6.1.23" evidence="5"/>
<dbReference type="EMBL" id="JAUMIT010000001">
    <property type="protein sequence ID" value="MDO3693863.1"/>
    <property type="molecule type" value="Genomic_DNA"/>
</dbReference>
<comment type="function">
    <text evidence="5">This enzyme is involved in nucleotide metabolism: it produces dUMP, the immediate precursor of thymidine nucleotides and it decreases the intracellular concentration of dUTP so that uracil cannot be incorporated into DNA.</text>
</comment>
<comment type="catalytic activity">
    <reaction evidence="4 5">
        <text>dUTP + H2O = dUMP + diphosphate + H(+)</text>
        <dbReference type="Rhea" id="RHEA:10248"/>
        <dbReference type="ChEBI" id="CHEBI:15377"/>
        <dbReference type="ChEBI" id="CHEBI:15378"/>
        <dbReference type="ChEBI" id="CHEBI:33019"/>
        <dbReference type="ChEBI" id="CHEBI:61555"/>
        <dbReference type="ChEBI" id="CHEBI:246422"/>
        <dbReference type="EC" id="3.6.1.23"/>
    </reaction>
</comment>
<evidence type="ECO:0000256" key="5">
    <source>
        <dbReference type="HAMAP-Rule" id="MF_00116"/>
    </source>
</evidence>
<proteinExistence type="inferred from homology"/>
<dbReference type="NCBIfam" id="NF001862">
    <property type="entry name" value="PRK00601.1"/>
    <property type="match status" value="1"/>
</dbReference>
<dbReference type="InterPro" id="IPR036157">
    <property type="entry name" value="dUTPase-like_sf"/>
</dbReference>
<dbReference type="CDD" id="cd07557">
    <property type="entry name" value="trimeric_dUTPase"/>
    <property type="match status" value="1"/>
</dbReference>
<accession>A0ABT8VPH1</accession>
<dbReference type="Proteomes" id="UP001168642">
    <property type="component" value="Unassembled WGS sequence"/>
</dbReference>
<feature type="domain" description="dUTPase-like" evidence="6">
    <location>
        <begin position="12"/>
        <end position="142"/>
    </location>
</feature>
<reference evidence="7" key="1">
    <citation type="submission" date="2023-07" db="EMBL/GenBank/DDBJ databases">
        <title>Wenyingzhuangia sp. chi5 genome sequencing and assembly.</title>
        <authorList>
            <person name="Park S."/>
        </authorList>
    </citation>
    <scope>NUCLEOTIDE SEQUENCE</scope>
    <source>
        <strain evidence="7">Chi5</strain>
    </source>
</reference>
<evidence type="ECO:0000256" key="2">
    <source>
        <dbReference type="ARBA" id="ARBA00022801"/>
    </source>
</evidence>
<dbReference type="NCBIfam" id="TIGR00576">
    <property type="entry name" value="dut"/>
    <property type="match status" value="1"/>
</dbReference>
<comment type="pathway">
    <text evidence="5">Pyrimidine metabolism; dUMP biosynthesis; dUMP from dCTP (dUTP route): step 2/2.</text>
</comment>
<comment type="similarity">
    <text evidence="1 5">Belongs to the dUTPase family.</text>
</comment>
<feature type="binding site" evidence="5">
    <location>
        <position position="76"/>
    </location>
    <ligand>
        <name>substrate</name>
    </ligand>
</feature>
<dbReference type="GO" id="GO:0004170">
    <property type="term" value="F:dUTP diphosphatase activity"/>
    <property type="evidence" value="ECO:0007669"/>
    <property type="project" value="UniProtKB-EC"/>
</dbReference>
<evidence type="ECO:0000256" key="3">
    <source>
        <dbReference type="ARBA" id="ARBA00023080"/>
    </source>
</evidence>
<feature type="binding site" evidence="5">
    <location>
        <begin position="63"/>
        <end position="65"/>
    </location>
    <ligand>
        <name>substrate</name>
    </ligand>
</feature>
<sequence length="144" mass="15592">MKVQIINKSKHNLPQYETSGAAGLDLKANIEESIFLKPLERAIIKTGLFIALPQGYEAQVRPRSGLAAKKGITVLNSPGTVDADYRGEIGVILVNISNDVFEVTDGERIAQLVIAKHEQAEWIEVEELDSTQRGTGGFGSTGTK</sequence>
<keyword evidence="8" id="KW-1185">Reference proteome</keyword>
<dbReference type="Gene3D" id="2.70.40.10">
    <property type="match status" value="1"/>
</dbReference>
<dbReference type="RefSeq" id="WP_302883112.1">
    <property type="nucleotide sequence ID" value="NZ_JAUMIT010000001.1"/>
</dbReference>